<dbReference type="HOGENOM" id="CLU_016755_2_0_5"/>
<dbReference type="RefSeq" id="WP_012522052.1">
    <property type="nucleotide sequence ID" value="NC_011144.1"/>
</dbReference>
<sequence>MAGYDLIVIGSGTAAQVAVGRVRAAGWSVAVIDHRPFGGTCALRGCDPKKMLVSGEEALDAAARMAGHGVEGALAIDWPGLMAFKRTFTDPIPAKQEARYAALGVDAFHGTARFVGPDRVAVDGHTLQARHILIASGARPVPLGIPGEDLVVTSDAFMEIEALPRRIVLIGGGYVAAEFSHLVARAGAEVTILQRAARLLPHFDPDAVGWLMPRFRELRIAVETGATVTRVEQSHDGLRVHASRRDGPHLSVAADLVVHAAGRGPDLDALDLAAGDVAARDGRLQLNDHLQSVSNPRVYAAGDAAGVGPPLTPVSSHDAKVVAANLLDGPSHRPDYRGVPSVAFTVPAIAAVGLSEDEAHRQGLRFRVNAASTPDWFTARRLAERVYGHKVLIEEATDRILGAHLVGPHAEEVINLFGLAIRHGLTAADLRSTMFAYPTGASDVSSML</sequence>
<name>B4RAA2_PHEZH</name>
<dbReference type="KEGG" id="pzu:PHZ_c1498"/>
<dbReference type="InterPro" id="IPR036188">
    <property type="entry name" value="FAD/NAD-bd_sf"/>
</dbReference>
<feature type="binding site" evidence="4">
    <location>
        <position position="50"/>
    </location>
    <ligand>
        <name>FAD</name>
        <dbReference type="ChEBI" id="CHEBI:57692"/>
    </ligand>
</feature>
<evidence type="ECO:0000256" key="2">
    <source>
        <dbReference type="ARBA" id="ARBA00022630"/>
    </source>
</evidence>
<feature type="domain" description="FAD/NAD(P)-binding" evidence="7">
    <location>
        <begin position="4"/>
        <end position="317"/>
    </location>
</feature>
<keyword evidence="9" id="KW-1185">Reference proteome</keyword>
<keyword evidence="4" id="KW-0520">NAD</keyword>
<keyword evidence="2" id="KW-0285">Flavoprotein</keyword>
<dbReference type="PRINTS" id="PR00411">
    <property type="entry name" value="PNDRDTASEI"/>
</dbReference>
<dbReference type="PANTHER" id="PTHR43014">
    <property type="entry name" value="MERCURIC REDUCTASE"/>
    <property type="match status" value="1"/>
</dbReference>
<dbReference type="InterPro" id="IPR016156">
    <property type="entry name" value="FAD/NAD-linked_Rdtase_dimer_sf"/>
</dbReference>
<feature type="binding site" evidence="4">
    <location>
        <begin position="171"/>
        <end position="178"/>
    </location>
    <ligand>
        <name>NAD(+)</name>
        <dbReference type="ChEBI" id="CHEBI:57540"/>
    </ligand>
</feature>
<evidence type="ECO:0000259" key="6">
    <source>
        <dbReference type="Pfam" id="PF02852"/>
    </source>
</evidence>
<dbReference type="SUPFAM" id="SSF55424">
    <property type="entry name" value="FAD/NAD-linked reductases, dimerisation (C-terminal) domain"/>
    <property type="match status" value="1"/>
</dbReference>
<evidence type="ECO:0000259" key="7">
    <source>
        <dbReference type="Pfam" id="PF07992"/>
    </source>
</evidence>
<dbReference type="eggNOG" id="COG1249">
    <property type="taxonomic scope" value="Bacteria"/>
</dbReference>
<gene>
    <name evidence="8" type="ordered locus">PHZ_c1498</name>
</gene>
<dbReference type="InterPro" id="IPR001100">
    <property type="entry name" value="Pyr_nuc-diS_OxRdtase"/>
</dbReference>
<dbReference type="Gene3D" id="3.50.50.60">
    <property type="entry name" value="FAD/NAD(P)-binding domain"/>
    <property type="match status" value="2"/>
</dbReference>
<dbReference type="Proteomes" id="UP000001868">
    <property type="component" value="Chromosome"/>
</dbReference>
<dbReference type="STRING" id="450851.PHZ_c1498"/>
<dbReference type="PANTHER" id="PTHR43014:SF5">
    <property type="entry name" value="GLUTATHIONE REDUCTASE (NADPH)"/>
    <property type="match status" value="1"/>
</dbReference>
<keyword evidence="3 4" id="KW-0274">FAD</keyword>
<feature type="binding site" evidence="4">
    <location>
        <position position="303"/>
    </location>
    <ligand>
        <name>FAD</name>
        <dbReference type="ChEBI" id="CHEBI:57692"/>
    </ligand>
</feature>
<protein>
    <submittedName>
        <fullName evidence="8">Putative regulatory protein</fullName>
    </submittedName>
</protein>
<dbReference type="Pfam" id="PF02852">
    <property type="entry name" value="Pyr_redox_dim"/>
    <property type="match status" value="1"/>
</dbReference>
<accession>B4RAA2</accession>
<comment type="similarity">
    <text evidence="1">Belongs to the class-I pyridine nucleotide-disulfide oxidoreductase family.</text>
</comment>
<dbReference type="Pfam" id="PF07992">
    <property type="entry name" value="Pyr_redox_2"/>
    <property type="match status" value="1"/>
</dbReference>
<dbReference type="EMBL" id="CP000747">
    <property type="protein sequence ID" value="ACG77909.1"/>
    <property type="molecule type" value="Genomic_DNA"/>
</dbReference>
<dbReference type="GO" id="GO:0016491">
    <property type="term" value="F:oxidoreductase activity"/>
    <property type="evidence" value="ECO:0007669"/>
    <property type="project" value="InterPro"/>
</dbReference>
<organism evidence="8 9">
    <name type="scientific">Phenylobacterium zucineum (strain HLK1)</name>
    <dbReference type="NCBI Taxonomy" id="450851"/>
    <lineage>
        <taxon>Bacteria</taxon>
        <taxon>Pseudomonadati</taxon>
        <taxon>Pseudomonadota</taxon>
        <taxon>Alphaproteobacteria</taxon>
        <taxon>Caulobacterales</taxon>
        <taxon>Caulobacteraceae</taxon>
        <taxon>Phenylobacterium</taxon>
    </lineage>
</organism>
<evidence type="ECO:0000313" key="9">
    <source>
        <dbReference type="Proteomes" id="UP000001868"/>
    </source>
</evidence>
<dbReference type="SUPFAM" id="SSF51905">
    <property type="entry name" value="FAD/NAD(P)-binding domain"/>
    <property type="match status" value="1"/>
</dbReference>
<dbReference type="AlphaFoldDB" id="B4RAA2"/>
<comment type="cofactor">
    <cofactor evidence="4">
        <name>FAD</name>
        <dbReference type="ChEBI" id="CHEBI:57692"/>
    </cofactor>
    <text evidence="4">Binds 1 FAD per subunit.</text>
</comment>
<dbReference type="PIRSF" id="PIRSF000350">
    <property type="entry name" value="Mercury_reductase_MerA"/>
    <property type="match status" value="1"/>
</dbReference>
<evidence type="ECO:0000256" key="5">
    <source>
        <dbReference type="PIRSR" id="PIRSR000350-4"/>
    </source>
</evidence>
<dbReference type="GO" id="GO:0000166">
    <property type="term" value="F:nucleotide binding"/>
    <property type="evidence" value="ECO:0007669"/>
    <property type="project" value="UniProtKB-KW"/>
</dbReference>
<proteinExistence type="inferred from homology"/>
<dbReference type="InterPro" id="IPR023753">
    <property type="entry name" value="FAD/NAD-binding_dom"/>
</dbReference>
<evidence type="ECO:0000313" key="8">
    <source>
        <dbReference type="EMBL" id="ACG77909.1"/>
    </source>
</evidence>
<dbReference type="OrthoDB" id="4763248at2"/>
<evidence type="ECO:0000256" key="4">
    <source>
        <dbReference type="PIRSR" id="PIRSR000350-3"/>
    </source>
</evidence>
<feature type="disulfide bond" description="Redox-active" evidence="5">
    <location>
        <begin position="41"/>
        <end position="46"/>
    </location>
</feature>
<reference evidence="8 9" key="1">
    <citation type="journal article" date="2008" name="BMC Genomics">
        <title>Complete genome of Phenylobacterium zucineum - a novel facultative intracellular bacterium isolated from human erythroleukemia cell line K562.</title>
        <authorList>
            <person name="Luo Y."/>
            <person name="Xu X."/>
            <person name="Ding Z."/>
            <person name="Liu Z."/>
            <person name="Zhang B."/>
            <person name="Yan Z."/>
            <person name="Sun J."/>
            <person name="Hu S."/>
            <person name="Hu X."/>
        </authorList>
    </citation>
    <scope>NUCLEOTIDE SEQUENCE [LARGE SCALE GENOMIC DNA]</scope>
    <source>
        <strain evidence="8 9">HLK1</strain>
    </source>
</reference>
<dbReference type="InterPro" id="IPR004099">
    <property type="entry name" value="Pyr_nucl-diS_OxRdtase_dimer"/>
</dbReference>
<feature type="binding site" evidence="4">
    <location>
        <position position="262"/>
    </location>
    <ligand>
        <name>NAD(+)</name>
        <dbReference type="ChEBI" id="CHEBI:57540"/>
    </ligand>
</feature>
<feature type="domain" description="Pyridine nucleotide-disulphide oxidoreductase dimerisation" evidence="6">
    <location>
        <begin position="339"/>
        <end position="443"/>
    </location>
</feature>
<keyword evidence="4" id="KW-0547">Nucleotide-binding</keyword>
<evidence type="ECO:0000256" key="3">
    <source>
        <dbReference type="ARBA" id="ARBA00022827"/>
    </source>
</evidence>
<dbReference type="Gene3D" id="3.30.390.30">
    <property type="match status" value="1"/>
</dbReference>
<dbReference type="PRINTS" id="PR00368">
    <property type="entry name" value="FADPNR"/>
</dbReference>
<evidence type="ECO:0000256" key="1">
    <source>
        <dbReference type="ARBA" id="ARBA00007532"/>
    </source>
</evidence>